<organism evidence="2 3">
    <name type="scientific">Nakamurella multipartita (strain ATCC 700099 / DSM 44233 / CIP 104796 / JCM 9543 / NBRC 105858 / Y-104)</name>
    <name type="common">Microsphaera multipartita</name>
    <dbReference type="NCBI Taxonomy" id="479431"/>
    <lineage>
        <taxon>Bacteria</taxon>
        <taxon>Bacillati</taxon>
        <taxon>Actinomycetota</taxon>
        <taxon>Actinomycetes</taxon>
        <taxon>Nakamurellales</taxon>
        <taxon>Nakamurellaceae</taxon>
        <taxon>Nakamurella</taxon>
    </lineage>
</organism>
<keyword evidence="1" id="KW-1133">Transmembrane helix</keyword>
<reference evidence="3" key="1">
    <citation type="submission" date="2009-09" db="EMBL/GenBank/DDBJ databases">
        <title>The complete genome of Nakamurella multipartita DSM 44233.</title>
        <authorList>
            <consortium name="US DOE Joint Genome Institute (JGI-PGF)"/>
            <person name="Lucas S."/>
            <person name="Copeland A."/>
            <person name="Lapidus A."/>
            <person name="Glavina del Rio T."/>
            <person name="Dalin E."/>
            <person name="Tice H."/>
            <person name="Bruce D."/>
            <person name="Goodwin L."/>
            <person name="Pitluck S."/>
            <person name="Kyrpides N."/>
            <person name="Mavromatis K."/>
            <person name="Ivanova N."/>
            <person name="Ovchinnikova G."/>
            <person name="Sims D."/>
            <person name="Meincke L."/>
            <person name="Brettin T."/>
            <person name="Detter J.C."/>
            <person name="Han C."/>
            <person name="Larimer F."/>
            <person name="Land M."/>
            <person name="Hauser L."/>
            <person name="Markowitz V."/>
            <person name="Cheng J.-F."/>
            <person name="Hugenholtz P."/>
            <person name="Woyke T."/>
            <person name="Wu D."/>
            <person name="Klenk H.-P."/>
            <person name="Eisen J.A."/>
        </authorList>
    </citation>
    <scope>NUCLEOTIDE SEQUENCE [LARGE SCALE GENOMIC DNA]</scope>
    <source>
        <strain evidence="3">ATCC 700099 / DSM 44233 / CIP 104796 / JCM 9543 / NBRC 105858 / Y-104</strain>
    </source>
</reference>
<dbReference type="HOGENOM" id="CLU_1353364_0_0_11"/>
<reference evidence="2 3" key="2">
    <citation type="journal article" date="2010" name="Stand. Genomic Sci.">
        <title>Complete genome sequence of Nakamurella multipartita type strain (Y-104).</title>
        <authorList>
            <person name="Tice H."/>
            <person name="Mayilraj S."/>
            <person name="Sims D."/>
            <person name="Lapidus A."/>
            <person name="Nolan M."/>
            <person name="Lucas S."/>
            <person name="Glavina Del Rio T."/>
            <person name="Copeland A."/>
            <person name="Cheng J.F."/>
            <person name="Meincke L."/>
            <person name="Bruce D."/>
            <person name="Goodwin L."/>
            <person name="Pitluck S."/>
            <person name="Ivanova N."/>
            <person name="Mavromatis K."/>
            <person name="Ovchinnikova G."/>
            <person name="Pati A."/>
            <person name="Chen A."/>
            <person name="Palaniappan K."/>
            <person name="Land M."/>
            <person name="Hauser L."/>
            <person name="Chang Y.J."/>
            <person name="Jeffries C.D."/>
            <person name="Detter J.C."/>
            <person name="Brettin T."/>
            <person name="Rohde M."/>
            <person name="Goker M."/>
            <person name="Bristow J."/>
            <person name="Eisen J.A."/>
            <person name="Markowitz V."/>
            <person name="Hugenholtz P."/>
            <person name="Kyrpides N.C."/>
            <person name="Klenk H.P."/>
            <person name="Chen F."/>
        </authorList>
    </citation>
    <scope>NUCLEOTIDE SEQUENCE [LARGE SCALE GENOMIC DNA]</scope>
    <source>
        <strain evidence="3">ATCC 700099 / DSM 44233 / CIP 104796 / JCM 9543 / NBRC 105858 / Y-104</strain>
    </source>
</reference>
<dbReference type="EMBL" id="CP001737">
    <property type="protein sequence ID" value="ACV76897.1"/>
    <property type="molecule type" value="Genomic_DNA"/>
</dbReference>
<feature type="transmembrane region" description="Helical" evidence="1">
    <location>
        <begin position="150"/>
        <end position="171"/>
    </location>
</feature>
<dbReference type="AlphaFoldDB" id="C8X728"/>
<dbReference type="Proteomes" id="UP000002218">
    <property type="component" value="Chromosome"/>
</dbReference>
<proteinExistence type="predicted"/>
<dbReference type="OrthoDB" id="5193683at2"/>
<feature type="transmembrane region" description="Helical" evidence="1">
    <location>
        <begin position="111"/>
        <end position="138"/>
    </location>
</feature>
<accession>C8X728</accession>
<feature type="transmembrane region" description="Helical" evidence="1">
    <location>
        <begin position="82"/>
        <end position="105"/>
    </location>
</feature>
<dbReference type="STRING" id="479431.Namu_0478"/>
<dbReference type="RefSeq" id="WP_015745815.1">
    <property type="nucleotide sequence ID" value="NC_013235.1"/>
</dbReference>
<feature type="transmembrane region" description="Helical" evidence="1">
    <location>
        <begin position="51"/>
        <end position="70"/>
    </location>
</feature>
<gene>
    <name evidence="2" type="ordered locus">Namu_0478</name>
</gene>
<dbReference type="InParanoid" id="C8X728"/>
<keyword evidence="3" id="KW-1185">Reference proteome</keyword>
<name>C8X728_NAKMY</name>
<keyword evidence="1" id="KW-0472">Membrane</keyword>
<dbReference type="KEGG" id="nml:Namu_0478"/>
<protein>
    <recommendedName>
        <fullName evidence="4">Integral membrane protein</fullName>
    </recommendedName>
</protein>
<evidence type="ECO:0008006" key="4">
    <source>
        <dbReference type="Google" id="ProtNLM"/>
    </source>
</evidence>
<evidence type="ECO:0000313" key="2">
    <source>
        <dbReference type="EMBL" id="ACV76897.1"/>
    </source>
</evidence>
<sequence precursor="true">MKAHHIAALIGCVGLSGIALTDAFVQATTGHDSILAADDGPVGAIVASDIWHGLTYAALTWVLITEAARFGAANRVARICRWVLVVCLAASAVSFVAIVPTLLLTQSQDGAFAAVFGALGTPIFFGTILAAIVLGLSLIRMNPVGIGGRVLALILPVTAVIVALAFLAPAYAHPGWVETVVNFGIALIGVGAVSRSAAEAGAVAGFSPSSSRP</sequence>
<dbReference type="eggNOG" id="ENOG5033JSX">
    <property type="taxonomic scope" value="Bacteria"/>
</dbReference>
<evidence type="ECO:0000313" key="3">
    <source>
        <dbReference type="Proteomes" id="UP000002218"/>
    </source>
</evidence>
<evidence type="ECO:0000256" key="1">
    <source>
        <dbReference type="SAM" id="Phobius"/>
    </source>
</evidence>
<keyword evidence="1" id="KW-0812">Transmembrane</keyword>